<keyword evidence="3" id="KW-0378">Hydrolase</keyword>
<evidence type="ECO:0000256" key="1">
    <source>
        <dbReference type="ARBA" id="ARBA00001561"/>
    </source>
</evidence>
<keyword evidence="7" id="KW-1185">Reference proteome</keyword>
<evidence type="ECO:0000259" key="5">
    <source>
        <dbReference type="SMART" id="SM00644"/>
    </source>
</evidence>
<evidence type="ECO:0000256" key="2">
    <source>
        <dbReference type="ARBA" id="ARBA00011901"/>
    </source>
</evidence>
<dbReference type="GO" id="GO:0009253">
    <property type="term" value="P:peptidoglycan catabolic process"/>
    <property type="evidence" value="ECO:0007669"/>
    <property type="project" value="InterPro"/>
</dbReference>
<sequence>MFSVGDDFQSGGRSHVLRSWWKAGRALGLVLILMLGLAGCAPTGPGLRPTSPNFDARRPNLVVIHHTSDDTIDQALRTLTTPARKVSAHYLIGRDGEVVALVDERERAWHAGLSWWGGMRDVNSLSIGIELDNNGDEPFAEAQIVSLLEVLAGIQNRYHLPAANFVGHGDVAPSRKVDPSVYFPWKRLAENGFGLWCDPPWTPAPQGFDLAIALVALGYDPAQPDGARRAFLRHFAGDANALSSDEEKALAACLLERKMSGE</sequence>
<dbReference type="GO" id="GO:0008745">
    <property type="term" value="F:N-acetylmuramoyl-L-alanine amidase activity"/>
    <property type="evidence" value="ECO:0007669"/>
    <property type="project" value="UniProtKB-EC"/>
</dbReference>
<evidence type="ECO:0000313" key="6">
    <source>
        <dbReference type="EMBL" id="SDH66782.1"/>
    </source>
</evidence>
<dbReference type="PANTHER" id="PTHR30417">
    <property type="entry name" value="N-ACETYLMURAMOYL-L-ALANINE AMIDASE AMID"/>
    <property type="match status" value="1"/>
</dbReference>
<dbReference type="GO" id="GO:0071555">
    <property type="term" value="P:cell wall organization"/>
    <property type="evidence" value="ECO:0007669"/>
    <property type="project" value="UniProtKB-KW"/>
</dbReference>
<dbReference type="EC" id="3.5.1.28" evidence="2"/>
<dbReference type="AlphaFoldDB" id="A0A1G8EA19"/>
<protein>
    <recommendedName>
        <fullName evidence="2">N-acetylmuramoyl-L-alanine amidase</fullName>
        <ecNumber evidence="2">3.5.1.28</ecNumber>
    </recommendedName>
</protein>
<dbReference type="Pfam" id="PF01510">
    <property type="entry name" value="Amidase_2"/>
    <property type="match status" value="1"/>
</dbReference>
<dbReference type="CDD" id="cd06583">
    <property type="entry name" value="PGRP"/>
    <property type="match status" value="1"/>
</dbReference>
<accession>A0A1G8EA19</accession>
<organism evidence="6 7">
    <name type="scientific">Propionivibrio dicarboxylicus</name>
    <dbReference type="NCBI Taxonomy" id="83767"/>
    <lineage>
        <taxon>Bacteria</taxon>
        <taxon>Pseudomonadati</taxon>
        <taxon>Pseudomonadota</taxon>
        <taxon>Betaproteobacteria</taxon>
        <taxon>Rhodocyclales</taxon>
        <taxon>Rhodocyclaceae</taxon>
        <taxon>Propionivibrio</taxon>
    </lineage>
</organism>
<name>A0A1G8EA19_9RHOO</name>
<dbReference type="SUPFAM" id="SSF55846">
    <property type="entry name" value="N-acetylmuramoyl-L-alanine amidase-like"/>
    <property type="match status" value="1"/>
</dbReference>
<dbReference type="PANTHER" id="PTHR30417:SF1">
    <property type="entry name" value="N-ACETYLMURAMOYL-L-ALANINE AMIDASE AMID"/>
    <property type="match status" value="1"/>
</dbReference>
<dbReference type="InterPro" id="IPR051206">
    <property type="entry name" value="NAMLAA_amidase_2"/>
</dbReference>
<evidence type="ECO:0000313" key="7">
    <source>
        <dbReference type="Proteomes" id="UP000198607"/>
    </source>
</evidence>
<dbReference type="GO" id="GO:0009254">
    <property type="term" value="P:peptidoglycan turnover"/>
    <property type="evidence" value="ECO:0007669"/>
    <property type="project" value="TreeGrafter"/>
</dbReference>
<dbReference type="SMART" id="SM00644">
    <property type="entry name" value="Ami_2"/>
    <property type="match status" value="1"/>
</dbReference>
<dbReference type="InterPro" id="IPR002502">
    <property type="entry name" value="Amidase_domain"/>
</dbReference>
<dbReference type="OrthoDB" id="9794842at2"/>
<dbReference type="GO" id="GO:0019867">
    <property type="term" value="C:outer membrane"/>
    <property type="evidence" value="ECO:0007669"/>
    <property type="project" value="TreeGrafter"/>
</dbReference>
<gene>
    <name evidence="6" type="ORF">SAMN05660652_02076</name>
</gene>
<proteinExistence type="predicted"/>
<comment type="catalytic activity">
    <reaction evidence="1">
        <text>Hydrolyzes the link between N-acetylmuramoyl residues and L-amino acid residues in certain cell-wall glycopeptides.</text>
        <dbReference type="EC" id="3.5.1.28"/>
    </reaction>
</comment>
<evidence type="ECO:0000256" key="4">
    <source>
        <dbReference type="ARBA" id="ARBA00023316"/>
    </source>
</evidence>
<reference evidence="6 7" key="1">
    <citation type="submission" date="2016-10" db="EMBL/GenBank/DDBJ databases">
        <authorList>
            <person name="de Groot N.N."/>
        </authorList>
    </citation>
    <scope>NUCLEOTIDE SEQUENCE [LARGE SCALE GENOMIC DNA]</scope>
    <source>
        <strain evidence="6 7">DSM 5885</strain>
    </source>
</reference>
<dbReference type="Proteomes" id="UP000198607">
    <property type="component" value="Unassembled WGS sequence"/>
</dbReference>
<evidence type="ECO:0000256" key="3">
    <source>
        <dbReference type="ARBA" id="ARBA00022801"/>
    </source>
</evidence>
<feature type="domain" description="N-acetylmuramoyl-L-alanine amidase" evidence="5">
    <location>
        <begin position="49"/>
        <end position="180"/>
    </location>
</feature>
<keyword evidence="4" id="KW-0961">Cell wall biogenesis/degradation</keyword>
<dbReference type="RefSeq" id="WP_091937295.1">
    <property type="nucleotide sequence ID" value="NZ_FNCY01000007.1"/>
</dbReference>
<dbReference type="EMBL" id="FNCY01000007">
    <property type="protein sequence ID" value="SDH66782.1"/>
    <property type="molecule type" value="Genomic_DNA"/>
</dbReference>
<dbReference type="Gene3D" id="3.40.80.10">
    <property type="entry name" value="Peptidoglycan recognition protein-like"/>
    <property type="match status" value="1"/>
</dbReference>
<dbReference type="InterPro" id="IPR036505">
    <property type="entry name" value="Amidase/PGRP_sf"/>
</dbReference>
<dbReference type="STRING" id="83767.SAMN05660652_02076"/>